<dbReference type="RefSeq" id="WP_111477183.1">
    <property type="nucleotide sequence ID" value="NZ_QHKM01000001.1"/>
</dbReference>
<gene>
    <name evidence="3" type="ORF">DLM85_06250</name>
</gene>
<accession>A0A328BTP3</accession>
<comment type="caution">
    <text evidence="3">The sequence shown here is derived from an EMBL/GenBank/DDBJ whole genome shotgun (WGS) entry which is preliminary data.</text>
</comment>
<dbReference type="InterPro" id="IPR037682">
    <property type="entry name" value="TonB_C"/>
</dbReference>
<feature type="chain" id="PRO_5016374802" description="TonB C-terminal domain-containing protein" evidence="1">
    <location>
        <begin position="19"/>
        <end position="183"/>
    </location>
</feature>
<dbReference type="AlphaFoldDB" id="A0A328BTP3"/>
<proteinExistence type="predicted"/>
<evidence type="ECO:0000256" key="1">
    <source>
        <dbReference type="SAM" id="SignalP"/>
    </source>
</evidence>
<dbReference type="GO" id="GO:0055085">
    <property type="term" value="P:transmembrane transport"/>
    <property type="evidence" value="ECO:0007669"/>
    <property type="project" value="InterPro"/>
</dbReference>
<dbReference type="InterPro" id="IPR011990">
    <property type="entry name" value="TPR-like_helical_dom_sf"/>
</dbReference>
<feature type="signal peptide" evidence="1">
    <location>
        <begin position="1"/>
        <end position="18"/>
    </location>
</feature>
<keyword evidence="4" id="KW-1185">Reference proteome</keyword>
<organism evidence="3 4">
    <name type="scientific">Hymenobacter edaphi</name>
    <dbReference type="NCBI Taxonomy" id="2211146"/>
    <lineage>
        <taxon>Bacteria</taxon>
        <taxon>Pseudomonadati</taxon>
        <taxon>Bacteroidota</taxon>
        <taxon>Cytophagia</taxon>
        <taxon>Cytophagales</taxon>
        <taxon>Hymenobacteraceae</taxon>
        <taxon>Hymenobacter</taxon>
    </lineage>
</organism>
<feature type="domain" description="TonB C-terminal" evidence="2">
    <location>
        <begin position="23"/>
        <end position="81"/>
    </location>
</feature>
<keyword evidence="1" id="KW-0732">Signal</keyword>
<protein>
    <recommendedName>
        <fullName evidence="2">TonB C-terminal domain-containing protein</fullName>
    </recommendedName>
</protein>
<dbReference type="EMBL" id="QHKM01000001">
    <property type="protein sequence ID" value="RAK70433.1"/>
    <property type="molecule type" value="Genomic_DNA"/>
</dbReference>
<evidence type="ECO:0000259" key="2">
    <source>
        <dbReference type="Pfam" id="PF03544"/>
    </source>
</evidence>
<dbReference type="Proteomes" id="UP000248553">
    <property type="component" value="Unassembled WGS sequence"/>
</dbReference>
<name>A0A328BTP3_9BACT</name>
<dbReference type="Gene3D" id="3.30.1150.10">
    <property type="match status" value="1"/>
</dbReference>
<reference evidence="4" key="1">
    <citation type="submission" date="2018-05" db="EMBL/GenBank/DDBJ databases">
        <authorList>
            <person name="Nie L."/>
        </authorList>
    </citation>
    <scope>NUCLEOTIDE SEQUENCE [LARGE SCALE GENOMIC DNA]</scope>
    <source>
        <strain evidence="4">NL</strain>
    </source>
</reference>
<evidence type="ECO:0000313" key="4">
    <source>
        <dbReference type="Proteomes" id="UP000248553"/>
    </source>
</evidence>
<dbReference type="SUPFAM" id="SSF48452">
    <property type="entry name" value="TPR-like"/>
    <property type="match status" value="1"/>
</dbReference>
<evidence type="ECO:0000313" key="3">
    <source>
        <dbReference type="EMBL" id="RAK70433.1"/>
    </source>
</evidence>
<dbReference type="Pfam" id="PF03544">
    <property type="entry name" value="TonB_C"/>
    <property type="match status" value="1"/>
</dbReference>
<sequence>MRLILLGLLLLSSVAGRAQTIGKHYTFEAIDRQIEGKVQVSYALDRQGRVIPDSTRVLQGLGYGLDARAVQVINDPATLVIPPTALALARRSEQPARFTAPVVFALKDLSPRDWSDYYVLKGDKALAEANPARALSYYDLALGRYKKNGQACAGMAKAFTSQGKPEEAAKYTELANKYSMAVR</sequence>
<dbReference type="SUPFAM" id="SSF74653">
    <property type="entry name" value="TolA/TonB C-terminal domain"/>
    <property type="match status" value="1"/>
</dbReference>
<dbReference type="OrthoDB" id="879040at2"/>